<keyword evidence="5" id="KW-0732">Signal</keyword>
<dbReference type="InterPro" id="IPR020443">
    <property type="entry name" value="IL-10/19/20/24/26"/>
</dbReference>
<dbReference type="CTD" id="3586"/>
<dbReference type="OrthoDB" id="9931894at2759"/>
<keyword evidence="3 7" id="KW-0202">Cytokine</keyword>
<dbReference type="KEGG" id="cgob:115007961"/>
<dbReference type="InterPro" id="IPR009079">
    <property type="entry name" value="4_helix_cytokine-like_core"/>
</dbReference>
<dbReference type="Proteomes" id="UP000504630">
    <property type="component" value="Chromosome 5"/>
</dbReference>
<evidence type="ECO:0000256" key="1">
    <source>
        <dbReference type="ARBA" id="ARBA00004613"/>
    </source>
</evidence>
<dbReference type="SUPFAM" id="SSF47266">
    <property type="entry name" value="4-helical cytokines"/>
    <property type="match status" value="1"/>
</dbReference>
<dbReference type="FunCoup" id="A0A6J2PNA3">
    <property type="interactions" value="987"/>
</dbReference>
<sequence length="103" mass="11975">MNSILDFYLRTVLPTAMAGVTEDTKDLRPPMESIQMIFDELKSEVTKCRNYFSCQKQFDIKNLNSTYTQMESKGPYKAMGELDLLFNYIETYLASKRHRVATV</sequence>
<reference evidence="9" key="1">
    <citation type="submission" date="2025-08" db="UniProtKB">
        <authorList>
            <consortium name="RefSeq"/>
        </authorList>
    </citation>
    <scope>IDENTIFICATION</scope>
</reference>
<evidence type="ECO:0000313" key="9">
    <source>
        <dbReference type="RefSeq" id="XP_029287000.1"/>
    </source>
</evidence>
<evidence type="ECO:0000256" key="3">
    <source>
        <dbReference type="ARBA" id="ARBA00022514"/>
    </source>
</evidence>
<dbReference type="AlphaFoldDB" id="A0A6J2PNA3"/>
<dbReference type="GO" id="GO:0005125">
    <property type="term" value="F:cytokine activity"/>
    <property type="evidence" value="ECO:0007669"/>
    <property type="project" value="UniProtKB-UniRule"/>
</dbReference>
<dbReference type="InParanoid" id="A0A6J2PNA3"/>
<comment type="function">
    <text evidence="7">Immune regulatory cytokine.</text>
</comment>
<gene>
    <name evidence="9" type="primary">il10</name>
</gene>
<protein>
    <recommendedName>
        <fullName evidence="7">Interleukin family protein</fullName>
    </recommendedName>
</protein>
<evidence type="ECO:0000256" key="7">
    <source>
        <dbReference type="RuleBase" id="RU368043"/>
    </source>
</evidence>
<proteinExistence type="inferred from homology"/>
<name>A0A6J2PNA3_COTGO</name>
<evidence type="ECO:0000256" key="4">
    <source>
        <dbReference type="ARBA" id="ARBA00022525"/>
    </source>
</evidence>
<dbReference type="Pfam" id="PF00726">
    <property type="entry name" value="IL10"/>
    <property type="match status" value="1"/>
</dbReference>
<dbReference type="GeneID" id="115007961"/>
<dbReference type="RefSeq" id="XP_029287000.1">
    <property type="nucleotide sequence ID" value="XM_029431140.1"/>
</dbReference>
<organism evidence="8 9">
    <name type="scientific">Cottoperca gobio</name>
    <name type="common">Frogmouth</name>
    <name type="synonym">Aphritis gobio</name>
    <dbReference type="NCBI Taxonomy" id="56716"/>
    <lineage>
        <taxon>Eukaryota</taxon>
        <taxon>Metazoa</taxon>
        <taxon>Chordata</taxon>
        <taxon>Craniata</taxon>
        <taxon>Vertebrata</taxon>
        <taxon>Euteleostomi</taxon>
        <taxon>Actinopterygii</taxon>
        <taxon>Neopterygii</taxon>
        <taxon>Teleostei</taxon>
        <taxon>Neoteleostei</taxon>
        <taxon>Acanthomorphata</taxon>
        <taxon>Eupercaria</taxon>
        <taxon>Perciformes</taxon>
        <taxon>Notothenioidei</taxon>
        <taxon>Bovichtidae</taxon>
        <taxon>Cottoperca</taxon>
    </lineage>
</organism>
<dbReference type="GO" id="GO:0005615">
    <property type="term" value="C:extracellular space"/>
    <property type="evidence" value="ECO:0007669"/>
    <property type="project" value="UniProtKB-UniRule"/>
</dbReference>
<comment type="similarity">
    <text evidence="2 7">Belongs to the IL-10 family.</text>
</comment>
<evidence type="ECO:0000256" key="5">
    <source>
        <dbReference type="ARBA" id="ARBA00022729"/>
    </source>
</evidence>
<evidence type="ECO:0000256" key="2">
    <source>
        <dbReference type="ARBA" id="ARBA00008813"/>
    </source>
</evidence>
<dbReference type="PANTHER" id="PTHR48482:SF5">
    <property type="entry name" value="INTERLEUKIN-10"/>
    <property type="match status" value="1"/>
</dbReference>
<keyword evidence="6" id="KW-1015">Disulfide bond</keyword>
<keyword evidence="8" id="KW-1185">Reference proteome</keyword>
<accession>A0A6J2PNA3</accession>
<keyword evidence="4 7" id="KW-0964">Secreted</keyword>
<evidence type="ECO:0000256" key="6">
    <source>
        <dbReference type="ARBA" id="ARBA00023157"/>
    </source>
</evidence>
<dbReference type="Gene3D" id="1.20.1250.10">
    <property type="match status" value="1"/>
</dbReference>
<evidence type="ECO:0000313" key="8">
    <source>
        <dbReference type="Proteomes" id="UP000504630"/>
    </source>
</evidence>
<comment type="subcellular location">
    <subcellularLocation>
        <location evidence="1 7">Secreted</location>
    </subcellularLocation>
</comment>
<dbReference type="PANTHER" id="PTHR48482">
    <property type="entry name" value="INTERLEUKIN-19-RELATED"/>
    <property type="match status" value="1"/>
</dbReference>